<dbReference type="Proteomes" id="UP001163046">
    <property type="component" value="Unassembled WGS sequence"/>
</dbReference>
<dbReference type="AlphaFoldDB" id="A0A9W9ZY18"/>
<keyword evidence="2" id="KW-1185">Reference proteome</keyword>
<protein>
    <submittedName>
        <fullName evidence="1">Uncharacterized protein</fullName>
    </submittedName>
</protein>
<name>A0A9W9ZY18_9CNID</name>
<comment type="caution">
    <text evidence="1">The sequence shown here is derived from an EMBL/GenBank/DDBJ whole genome shotgun (WGS) entry which is preliminary data.</text>
</comment>
<sequence length="191" mass="20964">MAAVLRSRFGARFAWKTEVKSLQGISNDEVYEVASTGDGLIKGRTVTGGEKSKRGKSYFMNETSTRNTNGFAARTFAWKRTLRSERRQAKANSEIAFNCSLTPGGKESDIGNRFARRDSYQKWNTKTGKEIKSDATQSSTYGTFDKCPVLFVNELAPPTPVNFDAHQSREQSSCDPALVHGGCSGLCGCSH</sequence>
<gene>
    <name evidence="1" type="ORF">OS493_033430</name>
</gene>
<evidence type="ECO:0000313" key="2">
    <source>
        <dbReference type="Proteomes" id="UP001163046"/>
    </source>
</evidence>
<reference evidence="1" key="1">
    <citation type="submission" date="2023-01" db="EMBL/GenBank/DDBJ databases">
        <title>Genome assembly of the deep-sea coral Lophelia pertusa.</title>
        <authorList>
            <person name="Herrera S."/>
            <person name="Cordes E."/>
        </authorList>
    </citation>
    <scope>NUCLEOTIDE SEQUENCE</scope>
    <source>
        <strain evidence="1">USNM1676648</strain>
        <tissue evidence="1">Polyp</tissue>
    </source>
</reference>
<proteinExistence type="predicted"/>
<organism evidence="1 2">
    <name type="scientific">Desmophyllum pertusum</name>
    <dbReference type="NCBI Taxonomy" id="174260"/>
    <lineage>
        <taxon>Eukaryota</taxon>
        <taxon>Metazoa</taxon>
        <taxon>Cnidaria</taxon>
        <taxon>Anthozoa</taxon>
        <taxon>Hexacorallia</taxon>
        <taxon>Scleractinia</taxon>
        <taxon>Caryophylliina</taxon>
        <taxon>Caryophylliidae</taxon>
        <taxon>Desmophyllum</taxon>
    </lineage>
</organism>
<dbReference type="EMBL" id="MU825440">
    <property type="protein sequence ID" value="KAJ7389108.1"/>
    <property type="molecule type" value="Genomic_DNA"/>
</dbReference>
<evidence type="ECO:0000313" key="1">
    <source>
        <dbReference type="EMBL" id="KAJ7389108.1"/>
    </source>
</evidence>
<accession>A0A9W9ZY18</accession>